<dbReference type="Gene3D" id="1.10.630.10">
    <property type="entry name" value="Cytochrome P450"/>
    <property type="match status" value="1"/>
</dbReference>
<gene>
    <name evidence="6" type="ORF">HYFRA_00012986</name>
</gene>
<dbReference type="EMBL" id="CAJVRL010000089">
    <property type="protein sequence ID" value="CAG8959123.1"/>
    <property type="molecule type" value="Genomic_DNA"/>
</dbReference>
<organism evidence="6 7">
    <name type="scientific">Hymenoscyphus fraxineus</name>
    <dbReference type="NCBI Taxonomy" id="746836"/>
    <lineage>
        <taxon>Eukaryota</taxon>
        <taxon>Fungi</taxon>
        <taxon>Dikarya</taxon>
        <taxon>Ascomycota</taxon>
        <taxon>Pezizomycotina</taxon>
        <taxon>Leotiomycetes</taxon>
        <taxon>Helotiales</taxon>
        <taxon>Helotiaceae</taxon>
        <taxon>Hymenoscyphus</taxon>
    </lineage>
</organism>
<accession>A0A9N9PXR3</accession>
<evidence type="ECO:0000256" key="2">
    <source>
        <dbReference type="ARBA" id="ARBA00010617"/>
    </source>
</evidence>
<dbReference type="AlphaFoldDB" id="A0A9N9PXR3"/>
<dbReference type="SUPFAM" id="SSF48264">
    <property type="entry name" value="Cytochrome P450"/>
    <property type="match status" value="1"/>
</dbReference>
<keyword evidence="3" id="KW-0479">Metal-binding</keyword>
<dbReference type="Proteomes" id="UP000696280">
    <property type="component" value="Unassembled WGS sequence"/>
</dbReference>
<sequence>MYVAVTKSSKSRINQYLSEVEQTVNETLGPCEEWTPHPIYRTTLRIVAIVSGSAFVGPEMCRNEQFIHDSIRSTESVMAALHTLQRWPGWMRPITRFFKAERTRMKKSWDHLEASKARMRPVILQRREEE</sequence>
<dbReference type="GO" id="GO:0016705">
    <property type="term" value="F:oxidoreductase activity, acting on paired donors, with incorporation or reduction of molecular oxygen"/>
    <property type="evidence" value="ECO:0007669"/>
    <property type="project" value="InterPro"/>
</dbReference>
<protein>
    <submittedName>
        <fullName evidence="6">Uncharacterized protein</fullName>
    </submittedName>
</protein>
<dbReference type="GO" id="GO:0020037">
    <property type="term" value="F:heme binding"/>
    <property type="evidence" value="ECO:0007669"/>
    <property type="project" value="InterPro"/>
</dbReference>
<evidence type="ECO:0000313" key="6">
    <source>
        <dbReference type="EMBL" id="CAG8959123.1"/>
    </source>
</evidence>
<comment type="similarity">
    <text evidence="2">Belongs to the cytochrome P450 family.</text>
</comment>
<name>A0A9N9PXR3_9HELO</name>
<dbReference type="InterPro" id="IPR036396">
    <property type="entry name" value="Cyt_P450_sf"/>
</dbReference>
<dbReference type="GO" id="GO:0005506">
    <property type="term" value="F:iron ion binding"/>
    <property type="evidence" value="ECO:0007669"/>
    <property type="project" value="InterPro"/>
</dbReference>
<keyword evidence="5" id="KW-0408">Iron</keyword>
<comment type="caution">
    <text evidence="6">The sequence shown here is derived from an EMBL/GenBank/DDBJ whole genome shotgun (WGS) entry which is preliminary data.</text>
</comment>
<dbReference type="PANTHER" id="PTHR46206">
    <property type="entry name" value="CYTOCHROME P450"/>
    <property type="match status" value="1"/>
</dbReference>
<dbReference type="PANTHER" id="PTHR46206:SF7">
    <property type="entry name" value="P450, PUTATIVE (EUROFUNG)-RELATED"/>
    <property type="match status" value="1"/>
</dbReference>
<keyword evidence="4" id="KW-0560">Oxidoreductase</keyword>
<evidence type="ECO:0000256" key="4">
    <source>
        <dbReference type="ARBA" id="ARBA00023002"/>
    </source>
</evidence>
<dbReference type="GO" id="GO:0004497">
    <property type="term" value="F:monooxygenase activity"/>
    <property type="evidence" value="ECO:0007669"/>
    <property type="project" value="InterPro"/>
</dbReference>
<reference evidence="6" key="1">
    <citation type="submission" date="2021-07" db="EMBL/GenBank/DDBJ databases">
        <authorList>
            <person name="Durling M."/>
        </authorList>
    </citation>
    <scope>NUCLEOTIDE SEQUENCE</scope>
</reference>
<comment type="cofactor">
    <cofactor evidence="1">
        <name>heme</name>
        <dbReference type="ChEBI" id="CHEBI:30413"/>
    </cofactor>
</comment>
<evidence type="ECO:0000256" key="3">
    <source>
        <dbReference type="ARBA" id="ARBA00022723"/>
    </source>
</evidence>
<proteinExistence type="inferred from homology"/>
<evidence type="ECO:0000256" key="5">
    <source>
        <dbReference type="ARBA" id="ARBA00023004"/>
    </source>
</evidence>
<evidence type="ECO:0000256" key="1">
    <source>
        <dbReference type="ARBA" id="ARBA00001971"/>
    </source>
</evidence>
<dbReference type="OrthoDB" id="1844152at2759"/>
<keyword evidence="7" id="KW-1185">Reference proteome</keyword>
<evidence type="ECO:0000313" key="7">
    <source>
        <dbReference type="Proteomes" id="UP000696280"/>
    </source>
</evidence>